<dbReference type="Pfam" id="PF01656">
    <property type="entry name" value="CbiA"/>
    <property type="match status" value="1"/>
</dbReference>
<proteinExistence type="predicted"/>
<dbReference type="Proteomes" id="UP000664277">
    <property type="component" value="Unassembled WGS sequence"/>
</dbReference>
<dbReference type="GO" id="GO:0016887">
    <property type="term" value="F:ATP hydrolysis activity"/>
    <property type="evidence" value="ECO:0007669"/>
    <property type="project" value="TreeGrafter"/>
</dbReference>
<dbReference type="AlphaFoldDB" id="A0A8J7P9Q0"/>
<dbReference type="PANTHER" id="PTHR43384">
    <property type="entry name" value="SEPTUM SITE-DETERMINING PROTEIN MIND HOMOLOG, CHLOROPLASTIC-RELATED"/>
    <property type="match status" value="1"/>
</dbReference>
<dbReference type="InterPro" id="IPR002586">
    <property type="entry name" value="CobQ/CobB/MinD/ParA_Nub-bd_dom"/>
</dbReference>
<accession>A0A8J7P9Q0</accession>
<organism evidence="2 3">
    <name type="scientific">Candidatus Obscuribacter phosphatis</name>
    <dbReference type="NCBI Taxonomy" id="1906157"/>
    <lineage>
        <taxon>Bacteria</taxon>
        <taxon>Bacillati</taxon>
        <taxon>Candidatus Melainabacteria</taxon>
        <taxon>Candidatus Obscuribacterales</taxon>
        <taxon>Candidatus Obscuribacteraceae</taxon>
        <taxon>Candidatus Obscuribacter</taxon>
    </lineage>
</organism>
<dbReference type="GO" id="GO:0051782">
    <property type="term" value="P:negative regulation of cell division"/>
    <property type="evidence" value="ECO:0007669"/>
    <property type="project" value="TreeGrafter"/>
</dbReference>
<evidence type="ECO:0000259" key="1">
    <source>
        <dbReference type="Pfam" id="PF01656"/>
    </source>
</evidence>
<evidence type="ECO:0000313" key="3">
    <source>
        <dbReference type="Proteomes" id="UP000664277"/>
    </source>
</evidence>
<dbReference type="PANTHER" id="PTHR43384:SF15">
    <property type="entry name" value="ATP-BINDING PROTEIN"/>
    <property type="match status" value="1"/>
</dbReference>
<dbReference type="Gene3D" id="3.40.50.300">
    <property type="entry name" value="P-loop containing nucleotide triphosphate hydrolases"/>
    <property type="match status" value="1"/>
</dbReference>
<evidence type="ECO:0000313" key="2">
    <source>
        <dbReference type="EMBL" id="MBN8660037.1"/>
    </source>
</evidence>
<dbReference type="InterPro" id="IPR050625">
    <property type="entry name" value="ParA/MinD_ATPase"/>
</dbReference>
<dbReference type="EMBL" id="JAFLCK010000007">
    <property type="protein sequence ID" value="MBN8660037.1"/>
    <property type="molecule type" value="Genomic_DNA"/>
</dbReference>
<name>A0A8J7P9Q0_9BACT</name>
<dbReference type="InterPro" id="IPR027417">
    <property type="entry name" value="P-loop_NTPase"/>
</dbReference>
<dbReference type="GO" id="GO:0005524">
    <property type="term" value="F:ATP binding"/>
    <property type="evidence" value="ECO:0007669"/>
    <property type="project" value="TreeGrafter"/>
</dbReference>
<comment type="caution">
    <text evidence="2">The sequence shown here is derived from an EMBL/GenBank/DDBJ whole genome shotgun (WGS) entry which is preliminary data.</text>
</comment>
<gene>
    <name evidence="2" type="ORF">J0M35_06710</name>
</gene>
<sequence length="322" mass="36640">MMRVAFLGKGGAGKTTTAAGFIQYMSERHPFVLAVDADVNAHLKSALNLQGEVKQLGLHFDKVTDYLRGERKDLGDRPMIGTTPPANGSNFIYPKKDNHFIKEYALYERNIALLTVGTYQQEDVGGSCYHEKLKSLAGIFHHMLDNDDDVVIADTTAGTDNVATSLSFAYDINVFVLEPTEKSTQVYLDYKDIAPQFVERTYVVGNKVDGEEDAEYIKGRVGADKYLGSIPYSTYLKKFEQGDDEAINSFHKEQEAAFENILRELKSRKRDWSEYMERLQKAYAWDCQRWYSDYYKQDLESGIDKTFRYEDVLSPKKTAVPV</sequence>
<dbReference type="GO" id="GO:0009898">
    <property type="term" value="C:cytoplasmic side of plasma membrane"/>
    <property type="evidence" value="ECO:0007669"/>
    <property type="project" value="TreeGrafter"/>
</dbReference>
<reference evidence="2" key="1">
    <citation type="submission" date="2021-02" db="EMBL/GenBank/DDBJ databases">
        <title>Genome-Resolved Metagenomics of a Microbial Community Performing Photosynthetic Biological Nutrient Removal.</title>
        <authorList>
            <person name="Mcdaniel E.A."/>
        </authorList>
    </citation>
    <scope>NUCLEOTIDE SEQUENCE</scope>
    <source>
        <strain evidence="2">UWPOB_OBS1</strain>
    </source>
</reference>
<protein>
    <recommendedName>
        <fullName evidence="1">CobQ/CobB/MinD/ParA nucleotide binding domain-containing protein</fullName>
    </recommendedName>
</protein>
<feature type="domain" description="CobQ/CobB/MinD/ParA nucleotide binding" evidence="1">
    <location>
        <begin position="8"/>
        <end position="238"/>
    </location>
</feature>
<dbReference type="SUPFAM" id="SSF52540">
    <property type="entry name" value="P-loop containing nucleoside triphosphate hydrolases"/>
    <property type="match status" value="1"/>
</dbReference>
<dbReference type="GO" id="GO:0005829">
    <property type="term" value="C:cytosol"/>
    <property type="evidence" value="ECO:0007669"/>
    <property type="project" value="TreeGrafter"/>
</dbReference>